<evidence type="ECO:0000313" key="1">
    <source>
        <dbReference type="EMBL" id="KAH7977230.1"/>
    </source>
</evidence>
<accession>A0ACB8DS26</accession>
<gene>
    <name evidence="1" type="ORF">HPB49_000018</name>
</gene>
<name>A0ACB8DS26_DERSI</name>
<dbReference type="Proteomes" id="UP000821865">
    <property type="component" value="Chromosome 1"/>
</dbReference>
<sequence length="159" mass="17619">MAAAQETGDYEQEDKSNKRMHGSQALVDDLHTAIKKLRVNAKSEDHPVDPGLHKPRLRKHHLSGRSRKSRLRRASKSLSETNTTPTLPGTSDDQGDKTSARRPMVRSVKKTSSAPDLTGAPDQTGPPQDDTTVNELAAYFENLVHIPREMSAMAEMMYT</sequence>
<protein>
    <submittedName>
        <fullName evidence="1">Uncharacterized protein</fullName>
    </submittedName>
</protein>
<dbReference type="EMBL" id="CM023470">
    <property type="protein sequence ID" value="KAH7977230.1"/>
    <property type="molecule type" value="Genomic_DNA"/>
</dbReference>
<keyword evidence="2" id="KW-1185">Reference proteome</keyword>
<comment type="caution">
    <text evidence="1">The sequence shown here is derived from an EMBL/GenBank/DDBJ whole genome shotgun (WGS) entry which is preliminary data.</text>
</comment>
<proteinExistence type="predicted"/>
<evidence type="ECO:0000313" key="2">
    <source>
        <dbReference type="Proteomes" id="UP000821865"/>
    </source>
</evidence>
<organism evidence="1 2">
    <name type="scientific">Dermacentor silvarum</name>
    <name type="common">Tick</name>
    <dbReference type="NCBI Taxonomy" id="543639"/>
    <lineage>
        <taxon>Eukaryota</taxon>
        <taxon>Metazoa</taxon>
        <taxon>Ecdysozoa</taxon>
        <taxon>Arthropoda</taxon>
        <taxon>Chelicerata</taxon>
        <taxon>Arachnida</taxon>
        <taxon>Acari</taxon>
        <taxon>Parasitiformes</taxon>
        <taxon>Ixodida</taxon>
        <taxon>Ixodoidea</taxon>
        <taxon>Ixodidae</taxon>
        <taxon>Rhipicephalinae</taxon>
        <taxon>Dermacentor</taxon>
    </lineage>
</organism>
<reference evidence="1" key="1">
    <citation type="submission" date="2020-05" db="EMBL/GenBank/DDBJ databases">
        <title>Large-scale comparative analyses of tick genomes elucidate their genetic diversity and vector capacities.</title>
        <authorList>
            <person name="Jia N."/>
            <person name="Wang J."/>
            <person name="Shi W."/>
            <person name="Du L."/>
            <person name="Sun Y."/>
            <person name="Zhan W."/>
            <person name="Jiang J."/>
            <person name="Wang Q."/>
            <person name="Zhang B."/>
            <person name="Ji P."/>
            <person name="Sakyi L.B."/>
            <person name="Cui X."/>
            <person name="Yuan T."/>
            <person name="Jiang B."/>
            <person name="Yang W."/>
            <person name="Lam T.T.-Y."/>
            <person name="Chang Q."/>
            <person name="Ding S."/>
            <person name="Wang X."/>
            <person name="Zhu J."/>
            <person name="Ruan X."/>
            <person name="Zhao L."/>
            <person name="Wei J."/>
            <person name="Que T."/>
            <person name="Du C."/>
            <person name="Cheng J."/>
            <person name="Dai P."/>
            <person name="Han X."/>
            <person name="Huang E."/>
            <person name="Gao Y."/>
            <person name="Liu J."/>
            <person name="Shao H."/>
            <person name="Ye R."/>
            <person name="Li L."/>
            <person name="Wei W."/>
            <person name="Wang X."/>
            <person name="Wang C."/>
            <person name="Yang T."/>
            <person name="Huo Q."/>
            <person name="Li W."/>
            <person name="Guo W."/>
            <person name="Chen H."/>
            <person name="Zhou L."/>
            <person name="Ni X."/>
            <person name="Tian J."/>
            <person name="Zhou Y."/>
            <person name="Sheng Y."/>
            <person name="Liu T."/>
            <person name="Pan Y."/>
            <person name="Xia L."/>
            <person name="Li J."/>
            <person name="Zhao F."/>
            <person name="Cao W."/>
        </authorList>
    </citation>
    <scope>NUCLEOTIDE SEQUENCE</scope>
    <source>
        <strain evidence="1">Dsil-2018</strain>
    </source>
</reference>